<dbReference type="RefSeq" id="WP_109333723.1">
    <property type="nucleotide sequence ID" value="NZ_CP021354.1"/>
</dbReference>
<keyword evidence="2" id="KW-1185">Reference proteome</keyword>
<dbReference type="Proteomes" id="UP000245711">
    <property type="component" value="Chromosome"/>
</dbReference>
<reference evidence="1 2" key="1">
    <citation type="submission" date="2017-05" db="EMBL/GenBank/DDBJ databases">
        <title>Isolation of Rhodococcus sp. S2-17 biodegrading of BP-3.</title>
        <authorList>
            <person name="Lee Y."/>
            <person name="Kim K.H."/>
            <person name="Chun B.H."/>
            <person name="Jung H.S."/>
            <person name="Jeon C.O."/>
        </authorList>
    </citation>
    <scope>NUCLEOTIDE SEQUENCE [LARGE SCALE GENOMIC DNA]</scope>
    <source>
        <strain evidence="1 2">S2-17</strain>
    </source>
</reference>
<evidence type="ECO:0000313" key="1">
    <source>
        <dbReference type="EMBL" id="AWK74622.1"/>
    </source>
</evidence>
<dbReference type="KEGG" id="roz:CBI38_26780"/>
<gene>
    <name evidence="1" type="ORF">CBI38_26780</name>
</gene>
<dbReference type="Pfam" id="PF10936">
    <property type="entry name" value="DUF2617"/>
    <property type="match status" value="1"/>
</dbReference>
<evidence type="ECO:0008006" key="3">
    <source>
        <dbReference type="Google" id="ProtNLM"/>
    </source>
</evidence>
<proteinExistence type="predicted"/>
<dbReference type="EMBL" id="CP021354">
    <property type="protein sequence ID" value="AWK74622.1"/>
    <property type="molecule type" value="Genomic_DNA"/>
</dbReference>
<accession>A0A2S2C176</accession>
<sequence length="168" mass="18022">MTLHILDIESRDVTARALGLVVNAEIPVPLAQLTVVNGNDSVVLGVLGASHAVKASLGGHHITEQVSCDAVRAGGQPLPVSERASGYHFTSDTRTVDRVHLEETADWLRRQATEADGWICGSFPGDPTALTALTAQSGHAGGWAWQTWHLYPGEKDGVIVETRSRWQP</sequence>
<protein>
    <recommendedName>
        <fullName evidence="3">DUF2617 domain-containing protein</fullName>
    </recommendedName>
</protein>
<dbReference type="OrthoDB" id="4462506at2"/>
<dbReference type="AlphaFoldDB" id="A0A2S2C176"/>
<evidence type="ECO:0000313" key="2">
    <source>
        <dbReference type="Proteomes" id="UP000245711"/>
    </source>
</evidence>
<name>A0A2S2C176_9NOCA</name>
<dbReference type="InterPro" id="IPR024486">
    <property type="entry name" value="DUF2617"/>
</dbReference>
<organism evidence="1 2">
    <name type="scientific">Rhodococcus oxybenzonivorans</name>
    <dbReference type="NCBI Taxonomy" id="1990687"/>
    <lineage>
        <taxon>Bacteria</taxon>
        <taxon>Bacillati</taxon>
        <taxon>Actinomycetota</taxon>
        <taxon>Actinomycetes</taxon>
        <taxon>Mycobacteriales</taxon>
        <taxon>Nocardiaceae</taxon>
        <taxon>Rhodococcus</taxon>
    </lineage>
</organism>